<protein>
    <submittedName>
        <fullName evidence="1">Uncharacterized protein</fullName>
    </submittedName>
</protein>
<dbReference type="AlphaFoldDB" id="A0A553JDV0"/>
<dbReference type="Proteomes" id="UP000318126">
    <property type="component" value="Unassembled WGS sequence"/>
</dbReference>
<organism evidence="1 2">
    <name type="scientific">Shewanella hanedai</name>
    <name type="common">Alteromonas hanedai</name>
    <dbReference type="NCBI Taxonomy" id="25"/>
    <lineage>
        <taxon>Bacteria</taxon>
        <taxon>Pseudomonadati</taxon>
        <taxon>Pseudomonadota</taxon>
        <taxon>Gammaproteobacteria</taxon>
        <taxon>Alteromonadales</taxon>
        <taxon>Shewanellaceae</taxon>
        <taxon>Shewanella</taxon>
    </lineage>
</organism>
<name>A0A553JDV0_SHEHA</name>
<sequence length="209" mass="23420">MTRGYPTEWDKFCKIERNYGGFTHYTLKVGTVIGDVNRFSARYALAEDFNGITIKNSTVDTMLGYEALMRSLFIWSTAESYHKLLPSGSGGKYTFLNYSPVEKSNLRTSLISIGPDMIAFYTFIAGSSNLDPRHQDFVNDFLAGRDFNPTRLLSSMRHVFGHGELSANVQGVKPKSINDITTILKSVILGKIDEHFSLLVQGHPDYSNV</sequence>
<evidence type="ECO:0000313" key="1">
    <source>
        <dbReference type="EMBL" id="TRY10621.1"/>
    </source>
</evidence>
<reference evidence="2" key="1">
    <citation type="submission" date="2019-07" db="EMBL/GenBank/DDBJ databases">
        <title>Shewanella sp. YLB-08 draft genomic sequence.</title>
        <authorList>
            <person name="Yu L."/>
        </authorList>
    </citation>
    <scope>NUCLEOTIDE SEQUENCE [LARGE SCALE GENOMIC DNA]</scope>
    <source>
        <strain evidence="2">JCM 20706</strain>
    </source>
</reference>
<proteinExistence type="predicted"/>
<dbReference type="EMBL" id="VKGK01000057">
    <property type="protein sequence ID" value="TRY10621.1"/>
    <property type="molecule type" value="Genomic_DNA"/>
</dbReference>
<comment type="caution">
    <text evidence="1">The sequence shown here is derived from an EMBL/GenBank/DDBJ whole genome shotgun (WGS) entry which is preliminary data.</text>
</comment>
<dbReference type="OrthoDB" id="7058532at2"/>
<keyword evidence="2" id="KW-1185">Reference proteome</keyword>
<accession>A0A553JDV0</accession>
<dbReference type="RefSeq" id="WP_144042868.1">
    <property type="nucleotide sequence ID" value="NZ_BMPL01000011.1"/>
</dbReference>
<gene>
    <name evidence="1" type="ORF">FN961_25020</name>
</gene>
<evidence type="ECO:0000313" key="2">
    <source>
        <dbReference type="Proteomes" id="UP000318126"/>
    </source>
</evidence>